<evidence type="ECO:0000256" key="8">
    <source>
        <dbReference type="ARBA" id="ARBA00022842"/>
    </source>
</evidence>
<dbReference type="GO" id="GO:0046872">
    <property type="term" value="F:metal ion binding"/>
    <property type="evidence" value="ECO:0007669"/>
    <property type="project" value="UniProtKB-KW"/>
</dbReference>
<evidence type="ECO:0000256" key="14">
    <source>
        <dbReference type="ARBA" id="ARBA00041592"/>
    </source>
</evidence>
<evidence type="ECO:0000313" key="21">
    <source>
        <dbReference type="Proteomes" id="UP000245790"/>
    </source>
</evidence>
<evidence type="ECO:0000256" key="7">
    <source>
        <dbReference type="ARBA" id="ARBA00022801"/>
    </source>
</evidence>
<feature type="binding site" evidence="18">
    <location>
        <position position="54"/>
    </location>
    <ligand>
        <name>Mg(2+)</name>
        <dbReference type="ChEBI" id="CHEBI:18420"/>
    </ligand>
</feature>
<dbReference type="OrthoDB" id="9810648at2"/>
<evidence type="ECO:0000256" key="16">
    <source>
        <dbReference type="ARBA" id="ARBA00042798"/>
    </source>
</evidence>
<comment type="catalytic activity">
    <reaction evidence="11">
        <text>8-oxo-GTP + H2O = 8-oxo-GMP + diphosphate + H(+)</text>
        <dbReference type="Rhea" id="RHEA:67616"/>
        <dbReference type="ChEBI" id="CHEBI:15377"/>
        <dbReference type="ChEBI" id="CHEBI:15378"/>
        <dbReference type="ChEBI" id="CHEBI:33019"/>
        <dbReference type="ChEBI" id="CHEBI:143553"/>
        <dbReference type="ChEBI" id="CHEBI:145694"/>
    </reaction>
</comment>
<sequence>MIHVAAAIIVKDNKVLLAKRPDDKPQGGKWEFPGGKLDDNETPLQALIRECREEIAIEIDLTSCQLFDTVEFDYGDKQVVLHFYSVSVFTGEPDGQEGQQVRWFELADIERLEFPEANKGIVERLLA</sequence>
<keyword evidence="6" id="KW-0227">DNA damage</keyword>
<evidence type="ECO:0000313" key="20">
    <source>
        <dbReference type="EMBL" id="PWK47925.1"/>
    </source>
</evidence>
<evidence type="ECO:0000256" key="15">
    <source>
        <dbReference type="ARBA" id="ARBA00041979"/>
    </source>
</evidence>
<feature type="binding site" evidence="17">
    <location>
        <position position="118"/>
    </location>
    <ligand>
        <name>8-oxo-dGTP</name>
        <dbReference type="ChEBI" id="CHEBI:77896"/>
    </ligand>
</feature>
<dbReference type="GO" id="GO:0044715">
    <property type="term" value="F:8-oxo-dGDP phosphatase activity"/>
    <property type="evidence" value="ECO:0007669"/>
    <property type="project" value="TreeGrafter"/>
</dbReference>
<feature type="binding site" evidence="18">
    <location>
        <position position="34"/>
    </location>
    <ligand>
        <name>Mg(2+)</name>
        <dbReference type="ChEBI" id="CHEBI:18420"/>
    </ligand>
</feature>
<feature type="binding site" evidence="17">
    <location>
        <position position="20"/>
    </location>
    <ligand>
        <name>8-oxo-dGTP</name>
        <dbReference type="ChEBI" id="CHEBI:77896"/>
    </ligand>
</feature>
<dbReference type="InterPro" id="IPR015797">
    <property type="entry name" value="NUDIX_hydrolase-like_dom_sf"/>
</dbReference>
<accession>A0A316FIJ1</accession>
<dbReference type="PROSITE" id="PS51462">
    <property type="entry name" value="NUDIX"/>
    <property type="match status" value="1"/>
</dbReference>
<evidence type="ECO:0000256" key="12">
    <source>
        <dbReference type="ARBA" id="ARBA00038905"/>
    </source>
</evidence>
<evidence type="ECO:0000256" key="18">
    <source>
        <dbReference type="PIRSR" id="PIRSR603561-2"/>
    </source>
</evidence>
<keyword evidence="9" id="KW-0234">DNA repair</keyword>
<dbReference type="EMBL" id="QGGU01000010">
    <property type="protein sequence ID" value="PWK47925.1"/>
    <property type="molecule type" value="Genomic_DNA"/>
</dbReference>
<evidence type="ECO:0000256" key="10">
    <source>
        <dbReference type="ARBA" id="ARBA00035861"/>
    </source>
</evidence>
<dbReference type="GO" id="GO:0044716">
    <property type="term" value="F:8-oxo-GDP phosphatase activity"/>
    <property type="evidence" value="ECO:0007669"/>
    <property type="project" value="TreeGrafter"/>
</dbReference>
<comment type="caution">
    <text evidence="20">The sequence shown here is derived from an EMBL/GenBank/DDBJ whole genome shotgun (WGS) entry which is preliminary data.</text>
</comment>
<dbReference type="EC" id="3.6.1.55" evidence="12"/>
<comment type="cofactor">
    <cofactor evidence="1 18">
        <name>Mg(2+)</name>
        <dbReference type="ChEBI" id="CHEBI:18420"/>
    </cofactor>
</comment>
<keyword evidence="21" id="KW-1185">Reference proteome</keyword>
<dbReference type="Pfam" id="PF00293">
    <property type="entry name" value="NUDIX"/>
    <property type="match status" value="1"/>
</dbReference>
<evidence type="ECO:0000256" key="11">
    <source>
        <dbReference type="ARBA" id="ARBA00036904"/>
    </source>
</evidence>
<dbReference type="PRINTS" id="PR00502">
    <property type="entry name" value="NUDIXFAMILY"/>
</dbReference>
<reference evidence="20 21" key="1">
    <citation type="submission" date="2018-05" db="EMBL/GenBank/DDBJ databases">
        <title>Genomic Encyclopedia of Type Strains, Phase IV (KMG-IV): sequencing the most valuable type-strain genomes for metagenomic binning, comparative biology and taxonomic classification.</title>
        <authorList>
            <person name="Goeker M."/>
        </authorList>
    </citation>
    <scope>NUCLEOTIDE SEQUENCE [LARGE SCALE GENOMIC DNA]</scope>
    <source>
        <strain evidence="20 21">DSM 25350</strain>
    </source>
</reference>
<dbReference type="GO" id="GO:0006260">
    <property type="term" value="P:DNA replication"/>
    <property type="evidence" value="ECO:0007669"/>
    <property type="project" value="UniProtKB-KW"/>
</dbReference>
<dbReference type="RefSeq" id="WP_109764458.1">
    <property type="nucleotide sequence ID" value="NZ_QGGU01000010.1"/>
</dbReference>
<keyword evidence="8 18" id="KW-0460">Magnesium</keyword>
<dbReference type="NCBIfam" id="TIGR00586">
    <property type="entry name" value="mutt"/>
    <property type="match status" value="1"/>
</dbReference>
<feature type="binding site" evidence="17">
    <location>
        <begin position="31"/>
        <end position="34"/>
    </location>
    <ligand>
        <name>8-oxo-dGTP</name>
        <dbReference type="ChEBI" id="CHEBI:77896"/>
    </ligand>
</feature>
<evidence type="ECO:0000256" key="9">
    <source>
        <dbReference type="ARBA" id="ARBA00023204"/>
    </source>
</evidence>
<dbReference type="SUPFAM" id="SSF55811">
    <property type="entry name" value="Nudix"/>
    <property type="match status" value="1"/>
</dbReference>
<dbReference type="Gene3D" id="3.90.79.10">
    <property type="entry name" value="Nucleoside Triphosphate Pyrophosphohydrolase"/>
    <property type="match status" value="1"/>
</dbReference>
<dbReference type="GO" id="GO:0035539">
    <property type="term" value="F:8-oxo-7,8-dihydrodeoxyguanosine triphosphate pyrophosphatase activity"/>
    <property type="evidence" value="ECO:0007669"/>
    <property type="project" value="UniProtKB-EC"/>
</dbReference>
<evidence type="ECO:0000256" key="5">
    <source>
        <dbReference type="ARBA" id="ARBA00022723"/>
    </source>
</evidence>
<dbReference type="InterPro" id="IPR047127">
    <property type="entry name" value="MutT-like"/>
</dbReference>
<organism evidence="20 21">
    <name type="scientific">Pleionea mediterranea</name>
    <dbReference type="NCBI Taxonomy" id="523701"/>
    <lineage>
        <taxon>Bacteria</taxon>
        <taxon>Pseudomonadati</taxon>
        <taxon>Pseudomonadota</taxon>
        <taxon>Gammaproteobacteria</taxon>
        <taxon>Oceanospirillales</taxon>
        <taxon>Pleioneaceae</taxon>
        <taxon>Pleionea</taxon>
    </lineage>
</organism>
<evidence type="ECO:0000259" key="19">
    <source>
        <dbReference type="PROSITE" id="PS51462"/>
    </source>
</evidence>
<dbReference type="GO" id="GO:0008413">
    <property type="term" value="F:8-oxo-7,8-dihydroguanosine triphosphate pyrophosphatase activity"/>
    <property type="evidence" value="ECO:0007669"/>
    <property type="project" value="InterPro"/>
</dbReference>
<dbReference type="PANTHER" id="PTHR47707">
    <property type="entry name" value="8-OXO-DGTP DIPHOSPHATASE"/>
    <property type="match status" value="1"/>
</dbReference>
<proteinExistence type="inferred from homology"/>
<dbReference type="AlphaFoldDB" id="A0A316FIJ1"/>
<evidence type="ECO:0000256" key="6">
    <source>
        <dbReference type="ARBA" id="ARBA00022763"/>
    </source>
</evidence>
<name>A0A316FIJ1_9GAMM</name>
<dbReference type="InterPro" id="IPR000086">
    <property type="entry name" value="NUDIX_hydrolase_dom"/>
</dbReference>
<keyword evidence="7" id="KW-0378">Hydrolase</keyword>
<dbReference type="InterPro" id="IPR020476">
    <property type="entry name" value="Nudix_hydrolase"/>
</dbReference>
<evidence type="ECO:0000256" key="13">
    <source>
        <dbReference type="ARBA" id="ARBA00040794"/>
    </source>
</evidence>
<comment type="catalytic activity">
    <reaction evidence="10">
        <text>8-oxo-dGTP + H2O = 8-oxo-dGMP + diphosphate + H(+)</text>
        <dbReference type="Rhea" id="RHEA:31575"/>
        <dbReference type="ChEBI" id="CHEBI:15377"/>
        <dbReference type="ChEBI" id="CHEBI:15378"/>
        <dbReference type="ChEBI" id="CHEBI:33019"/>
        <dbReference type="ChEBI" id="CHEBI:63224"/>
        <dbReference type="ChEBI" id="CHEBI:77896"/>
        <dbReference type="EC" id="3.6.1.55"/>
    </reaction>
</comment>
<keyword evidence="5 18" id="KW-0479">Metal-binding</keyword>
<dbReference type="PANTHER" id="PTHR47707:SF1">
    <property type="entry name" value="NUDIX HYDROLASE FAMILY PROTEIN"/>
    <property type="match status" value="1"/>
</dbReference>
<dbReference type="CDD" id="cd03425">
    <property type="entry name" value="NUDIX_MutT_NudA_like"/>
    <property type="match status" value="1"/>
</dbReference>
<keyword evidence="4" id="KW-0235">DNA replication</keyword>
<evidence type="ECO:0000256" key="4">
    <source>
        <dbReference type="ARBA" id="ARBA00022705"/>
    </source>
</evidence>
<evidence type="ECO:0000256" key="3">
    <source>
        <dbReference type="ARBA" id="ARBA00022457"/>
    </source>
</evidence>
<feature type="domain" description="Nudix hydrolase" evidence="19">
    <location>
        <begin position="1"/>
        <end position="127"/>
    </location>
</feature>
<keyword evidence="3" id="KW-0515">Mutator protein</keyword>
<dbReference type="Proteomes" id="UP000245790">
    <property type="component" value="Unassembled WGS sequence"/>
</dbReference>
<dbReference type="FunFam" id="3.90.79.10:FF:000014">
    <property type="entry name" value="8-oxo-dGTP diphosphatase MutT"/>
    <property type="match status" value="1"/>
</dbReference>
<evidence type="ECO:0000256" key="17">
    <source>
        <dbReference type="PIRSR" id="PIRSR603561-1"/>
    </source>
</evidence>
<dbReference type="GO" id="GO:0006281">
    <property type="term" value="P:DNA repair"/>
    <property type="evidence" value="ECO:0007669"/>
    <property type="project" value="UniProtKB-KW"/>
</dbReference>
<comment type="similarity">
    <text evidence="2">Belongs to the Nudix hydrolase family.</text>
</comment>
<dbReference type="InterPro" id="IPR003561">
    <property type="entry name" value="Mutator_MutT"/>
</dbReference>
<evidence type="ECO:0000256" key="2">
    <source>
        <dbReference type="ARBA" id="ARBA00005582"/>
    </source>
</evidence>
<evidence type="ECO:0000256" key="1">
    <source>
        <dbReference type="ARBA" id="ARBA00001946"/>
    </source>
</evidence>
<gene>
    <name evidence="20" type="ORF">C8D97_110140</name>
</gene>
<protein>
    <recommendedName>
        <fullName evidence="13">8-oxo-dGTP diphosphatase</fullName>
        <ecNumber evidence="12">3.6.1.55</ecNumber>
    </recommendedName>
    <alternativeName>
        <fullName evidence="16">7,8-dihydro-8-oxoguanine-triphosphatase</fullName>
    </alternativeName>
    <alternativeName>
        <fullName evidence="15">Mutator protein MutT</fullName>
    </alternativeName>
    <alternativeName>
        <fullName evidence="14">dGTP pyrophosphohydrolase</fullName>
    </alternativeName>
</protein>